<protein>
    <submittedName>
        <fullName evidence="1">Uncharacterized protein</fullName>
    </submittedName>
</protein>
<evidence type="ECO:0000313" key="2">
    <source>
        <dbReference type="Proteomes" id="UP000008385"/>
    </source>
</evidence>
<dbReference type="AlphaFoldDB" id="F5Y370"/>
<organism evidence="1 2">
    <name type="scientific">Ramlibacter tataouinensis (strain ATCC BAA-407 / DSM 14655 / LMG 21543 / TTB310)</name>
    <dbReference type="NCBI Taxonomy" id="365046"/>
    <lineage>
        <taxon>Bacteria</taxon>
        <taxon>Pseudomonadati</taxon>
        <taxon>Pseudomonadota</taxon>
        <taxon>Betaproteobacteria</taxon>
        <taxon>Burkholderiales</taxon>
        <taxon>Comamonadaceae</taxon>
        <taxon>Ramlibacter</taxon>
    </lineage>
</organism>
<keyword evidence="2" id="KW-1185">Reference proteome</keyword>
<dbReference type="STRING" id="365046.Rta_00960"/>
<dbReference type="Proteomes" id="UP000008385">
    <property type="component" value="Chromosome"/>
</dbReference>
<sequence length="37" mass="4216">MLTLLSIAAVYGVWRATRAVLASLRDLPRCNEDMVYF</sequence>
<dbReference type="KEGG" id="rta:Rta_00960"/>
<gene>
    <name evidence="1" type="ordered locus">Rta_00960</name>
</gene>
<proteinExistence type="predicted"/>
<dbReference type="EMBL" id="CP000245">
    <property type="protein sequence ID" value="AEG91157.1"/>
    <property type="molecule type" value="Genomic_DNA"/>
</dbReference>
<reference evidence="1 2" key="2">
    <citation type="journal article" date="2011" name="PLoS ONE">
        <title>The Cyst-Dividing Bacterium Ramlibacter tataouinensis TTB310 Genome Reveals a Well-Stocked Toolbox for Adaptation to a Desert Environment.</title>
        <authorList>
            <person name="De Luca G."/>
            <person name="Barakat M."/>
            <person name="Ortet P."/>
            <person name="Fochesato S."/>
            <person name="Jourlin-Castelli C."/>
            <person name="Ansaldi M."/>
            <person name="Py B."/>
            <person name="Fichant G."/>
            <person name="Coutinho P.M."/>
            <person name="Voulhoux R."/>
            <person name="Bastien O."/>
            <person name="Marechal E."/>
            <person name="Henrissat B."/>
            <person name="Quentin Y."/>
            <person name="Noirot P."/>
            <person name="Filloux A."/>
            <person name="Mejean V."/>
            <person name="Dubow M.S."/>
            <person name="Barras F."/>
            <person name="Barbe V."/>
            <person name="Weissenbach J."/>
            <person name="Mihalcescu I."/>
            <person name="Vermeglio A."/>
            <person name="Achouak W."/>
            <person name="Heulin T."/>
        </authorList>
    </citation>
    <scope>NUCLEOTIDE SEQUENCE [LARGE SCALE GENOMIC DNA]</scope>
    <source>
        <strain evidence="2">ATCC BAA-407 / DSM 14655 / LMG 21543 / TTB310</strain>
    </source>
</reference>
<accession>F5Y370</accession>
<reference evidence="2" key="1">
    <citation type="submission" date="2006-01" db="EMBL/GenBank/DDBJ databases">
        <title>Genome of the cyst-dividing bacterium Ramlibacter tataouinensis.</title>
        <authorList>
            <person name="Barakat M."/>
            <person name="Ortet P."/>
            <person name="De Luca G."/>
            <person name="Jourlin-Castelli C."/>
            <person name="Ansaldi M."/>
            <person name="Py B."/>
            <person name="Fichant G."/>
            <person name="Coutinho P."/>
            <person name="Voulhoux R."/>
            <person name="Bastien O."/>
            <person name="Roy S."/>
            <person name="Marechal E."/>
            <person name="Henrissat B."/>
            <person name="Quentin Y."/>
            <person name="Noirot P."/>
            <person name="Filloux A."/>
            <person name="Mejean V."/>
            <person name="DuBow M."/>
            <person name="Barras F."/>
            <person name="Heulin T."/>
        </authorList>
    </citation>
    <scope>NUCLEOTIDE SEQUENCE [LARGE SCALE GENOMIC DNA]</scope>
    <source>
        <strain evidence="2">ATCC BAA-407 / DSM 14655 / LMG 21543 / TTB310</strain>
    </source>
</reference>
<name>F5Y370_RAMTT</name>
<dbReference type="HOGENOM" id="CLU_3347733_0_0_4"/>
<evidence type="ECO:0000313" key="1">
    <source>
        <dbReference type="EMBL" id="AEG91157.1"/>
    </source>
</evidence>